<keyword evidence="1" id="KW-0597">Phosphoprotein</keyword>
<dbReference type="STRING" id="1237149.C900_00153"/>
<sequence>MVTCLLVDDDPDDHEIFEIALHDLDEGHSCHVVSTGLDAISLLEEERSFTPEFIFIDVNMPYISGFDCLRQVKKIQRLDTVPVIMYSTSAAQKDISEARHLGASHYFVKPIRMSLLSETLARLLHKESLPFVIP</sequence>
<evidence type="ECO:0000256" key="1">
    <source>
        <dbReference type="PROSITE-ProRule" id="PRU00169"/>
    </source>
</evidence>
<evidence type="ECO:0000259" key="2">
    <source>
        <dbReference type="PROSITE" id="PS50110"/>
    </source>
</evidence>
<dbReference type="PANTHER" id="PTHR44520">
    <property type="entry name" value="RESPONSE REGULATOR RCP1-RELATED"/>
    <property type="match status" value="1"/>
</dbReference>
<dbReference type="SMART" id="SM00448">
    <property type="entry name" value="REC"/>
    <property type="match status" value="1"/>
</dbReference>
<keyword evidence="4" id="KW-1185">Reference proteome</keyword>
<dbReference type="PROSITE" id="PS50110">
    <property type="entry name" value="RESPONSE_REGULATORY"/>
    <property type="match status" value="1"/>
</dbReference>
<dbReference type="GO" id="GO:0000160">
    <property type="term" value="P:phosphorelay signal transduction system"/>
    <property type="evidence" value="ECO:0007669"/>
    <property type="project" value="InterPro"/>
</dbReference>
<proteinExistence type="predicted"/>
<dbReference type="AlphaFoldDB" id="L8JY22"/>
<feature type="modified residue" description="4-aspartylphosphate" evidence="1">
    <location>
        <position position="57"/>
    </location>
</feature>
<evidence type="ECO:0000313" key="4">
    <source>
        <dbReference type="Proteomes" id="UP000011135"/>
    </source>
</evidence>
<gene>
    <name evidence="3" type="ORF">C900_00153</name>
</gene>
<dbReference type="SUPFAM" id="SSF52172">
    <property type="entry name" value="CheY-like"/>
    <property type="match status" value="1"/>
</dbReference>
<dbReference type="eggNOG" id="COG0745">
    <property type="taxonomic scope" value="Bacteria"/>
</dbReference>
<dbReference type="EMBL" id="AMZN01000010">
    <property type="protein sequence ID" value="ELR73073.1"/>
    <property type="molecule type" value="Genomic_DNA"/>
</dbReference>
<evidence type="ECO:0000313" key="3">
    <source>
        <dbReference type="EMBL" id="ELR73073.1"/>
    </source>
</evidence>
<dbReference type="Proteomes" id="UP000011135">
    <property type="component" value="Unassembled WGS sequence"/>
</dbReference>
<dbReference type="InterPro" id="IPR001789">
    <property type="entry name" value="Sig_transdc_resp-reg_receiver"/>
</dbReference>
<name>L8JY22_9BACT</name>
<dbReference type="Gene3D" id="3.40.50.2300">
    <property type="match status" value="1"/>
</dbReference>
<comment type="caution">
    <text evidence="3">The sequence shown here is derived from an EMBL/GenBank/DDBJ whole genome shotgun (WGS) entry which is preliminary data.</text>
</comment>
<dbReference type="InterPro" id="IPR011006">
    <property type="entry name" value="CheY-like_superfamily"/>
</dbReference>
<reference evidence="3 4" key="1">
    <citation type="submission" date="2012-12" db="EMBL/GenBank/DDBJ databases">
        <title>Genome assembly of Fulvivirga imtechensis AK7.</title>
        <authorList>
            <person name="Nupur N."/>
            <person name="Khatri I."/>
            <person name="Kumar R."/>
            <person name="Subramanian S."/>
            <person name="Pinnaka A."/>
        </authorList>
    </citation>
    <scope>NUCLEOTIDE SEQUENCE [LARGE SCALE GENOMIC DNA]</scope>
    <source>
        <strain evidence="3 4">AK7</strain>
    </source>
</reference>
<feature type="domain" description="Response regulatory" evidence="2">
    <location>
        <begin position="3"/>
        <end position="124"/>
    </location>
</feature>
<dbReference type="InterPro" id="IPR052893">
    <property type="entry name" value="TCS_response_regulator"/>
</dbReference>
<protein>
    <submittedName>
        <fullName evidence="3">Response regulator receiver protein</fullName>
    </submittedName>
</protein>
<accession>L8JY22</accession>
<organism evidence="3 4">
    <name type="scientific">Fulvivirga imtechensis AK7</name>
    <dbReference type="NCBI Taxonomy" id="1237149"/>
    <lineage>
        <taxon>Bacteria</taxon>
        <taxon>Pseudomonadati</taxon>
        <taxon>Bacteroidota</taxon>
        <taxon>Cytophagia</taxon>
        <taxon>Cytophagales</taxon>
        <taxon>Fulvivirgaceae</taxon>
        <taxon>Fulvivirga</taxon>
    </lineage>
</organism>
<dbReference type="Pfam" id="PF00072">
    <property type="entry name" value="Response_reg"/>
    <property type="match status" value="1"/>
</dbReference>